<protein>
    <recommendedName>
        <fullName evidence="2">M23ase beta-sheet core domain-containing protein</fullName>
    </recommendedName>
</protein>
<dbReference type="GO" id="GO:0004222">
    <property type="term" value="F:metalloendopeptidase activity"/>
    <property type="evidence" value="ECO:0000318"/>
    <property type="project" value="GO_Central"/>
</dbReference>
<dbReference type="InterPro" id="IPR016047">
    <property type="entry name" value="M23ase_b-sheet_dom"/>
</dbReference>
<dbReference type="InterPro" id="IPR011055">
    <property type="entry name" value="Dup_hybrid_motif"/>
</dbReference>
<keyword evidence="4" id="KW-1185">Reference proteome</keyword>
<dbReference type="PANTHER" id="PTHR21666:SF289">
    <property type="entry name" value="L-ALA--D-GLU ENDOPEPTIDASE"/>
    <property type="match status" value="1"/>
</dbReference>
<keyword evidence="1" id="KW-0732">Signal</keyword>
<name>O67878_AQUAE</name>
<organism evidence="3 4">
    <name type="scientific">Aquifex aeolicus (strain VF5)</name>
    <dbReference type="NCBI Taxonomy" id="224324"/>
    <lineage>
        <taxon>Bacteria</taxon>
        <taxon>Pseudomonadati</taxon>
        <taxon>Aquificota</taxon>
        <taxon>Aquificia</taxon>
        <taxon>Aquificales</taxon>
        <taxon>Aquificaceae</taxon>
        <taxon>Aquifex</taxon>
    </lineage>
</organism>
<evidence type="ECO:0000313" key="3">
    <source>
        <dbReference type="EMBL" id="AAC07844.1"/>
    </source>
</evidence>
<dbReference type="Pfam" id="PF01551">
    <property type="entry name" value="Peptidase_M23"/>
    <property type="match status" value="1"/>
</dbReference>
<reference evidence="3 4" key="1">
    <citation type="journal article" date="1998" name="Nature">
        <title>The complete genome of the hyperthermophilic bacterium Aquifex aeolicus.</title>
        <authorList>
            <person name="Deckert G."/>
            <person name="Warren P.V."/>
            <person name="Gaasterland T."/>
            <person name="Young W.G."/>
            <person name="Lenox A.L."/>
            <person name="Graham D.E."/>
            <person name="Overbeek R."/>
            <person name="Snead M.A."/>
            <person name="Keller M."/>
            <person name="Aujay M."/>
            <person name="Huber R."/>
            <person name="Feldman R.A."/>
            <person name="Short J.M."/>
            <person name="Olson G.J."/>
            <person name="Swanson R.V."/>
        </authorList>
    </citation>
    <scope>NUCLEOTIDE SEQUENCE [LARGE SCALE GENOMIC DNA]</scope>
    <source>
        <strain evidence="3 4">VF5</strain>
    </source>
</reference>
<dbReference type="CDD" id="cd12797">
    <property type="entry name" value="M23_peptidase"/>
    <property type="match status" value="1"/>
</dbReference>
<dbReference type="HOGENOM" id="CLU_029425_5_1_0"/>
<dbReference type="PIR" id="B70481">
    <property type="entry name" value="B70481"/>
</dbReference>
<evidence type="ECO:0000259" key="2">
    <source>
        <dbReference type="Pfam" id="PF01551"/>
    </source>
</evidence>
<dbReference type="EMBL" id="AE000657">
    <property type="protein sequence ID" value="AAC07844.1"/>
    <property type="molecule type" value="Genomic_DNA"/>
</dbReference>
<evidence type="ECO:0000256" key="1">
    <source>
        <dbReference type="ARBA" id="ARBA00022729"/>
    </source>
</evidence>
<gene>
    <name evidence="3" type="ordered locus">aq_2113</name>
</gene>
<accession>O67878</accession>
<dbReference type="Proteomes" id="UP000000798">
    <property type="component" value="Chromosome"/>
</dbReference>
<dbReference type="SUPFAM" id="SSF51261">
    <property type="entry name" value="Duplicated hybrid motif"/>
    <property type="match status" value="1"/>
</dbReference>
<evidence type="ECO:0000313" key="4">
    <source>
        <dbReference type="Proteomes" id="UP000000798"/>
    </source>
</evidence>
<dbReference type="PATRIC" id="fig|224324.8.peg.1630"/>
<dbReference type="RefSeq" id="WP_010881383.1">
    <property type="nucleotide sequence ID" value="NC_000918.1"/>
</dbReference>
<dbReference type="InterPro" id="IPR050570">
    <property type="entry name" value="Cell_wall_metabolism_enzyme"/>
</dbReference>
<sequence length="258" mass="29396">MIIVFLLFISLIFAYEPGSVYIFKFQEEGKYRVILKSNQEVYSFDCTGKICLWGVPLSLNGKNALLEVKRGSKIIFKKRIKISRKRFKVYTLRIRKRKLTPKLIRRIKKEREKILKVLKTPTIPGISRLELSKPLNKLVVTSEFGEIRLINGKRKSVHRGVDFRAKEGELVYAIMPGKVRLTGNFFFTGNTVIVEHGQGLYSLYAHLSEILVKEGQLVKAGELIGRAGSTGRSTGPHLHLGLYLNGIPFNPLSLLRLR</sequence>
<dbReference type="STRING" id="224324.aq_2113"/>
<feature type="domain" description="M23ase beta-sheet core" evidence="2">
    <location>
        <begin position="157"/>
        <end position="251"/>
    </location>
</feature>
<dbReference type="OrthoDB" id="9805799at2"/>
<dbReference type="InParanoid" id="O67878"/>
<dbReference type="KEGG" id="aae:aq_2113"/>
<dbReference type="Gene3D" id="2.70.70.10">
    <property type="entry name" value="Glucose Permease (Domain IIA)"/>
    <property type="match status" value="1"/>
</dbReference>
<dbReference type="eggNOG" id="COG0739">
    <property type="taxonomic scope" value="Bacteria"/>
</dbReference>
<dbReference type="AlphaFoldDB" id="O67878"/>
<proteinExistence type="predicted"/>
<dbReference type="EnsemblBacteria" id="AAC07844">
    <property type="protein sequence ID" value="AAC07844"/>
    <property type="gene ID" value="aq_2113"/>
</dbReference>
<dbReference type="PANTHER" id="PTHR21666">
    <property type="entry name" value="PEPTIDASE-RELATED"/>
    <property type="match status" value="1"/>
</dbReference>